<name>W6V2C8_ECHGR</name>
<keyword evidence="2" id="KW-1185">Reference proteome</keyword>
<sequence length="122" mass="13425">MTILLTYSVALGYRRVLKARPLDEGAVRESLFGPLPKPRLNQIAYALYRRSPLLSVIPGTPPGQHPASPSHRTSMQLGSSAAHPYLFGFYPASGEAEEVSRAHFFDLFMQLLSMTSFTASVD</sequence>
<reference evidence="1 2" key="1">
    <citation type="journal article" date="2013" name="Nat. Genet.">
        <title>The genome of the hydatid tapeworm Echinococcus granulosus.</title>
        <authorList>
            <person name="Zheng H."/>
            <person name="Zhang W."/>
            <person name="Zhang L."/>
            <person name="Zhang Z."/>
            <person name="Li J."/>
            <person name="Lu G."/>
            <person name="Zhu Y."/>
            <person name="Wang Y."/>
            <person name="Huang Y."/>
            <person name="Liu J."/>
            <person name="Kang H."/>
            <person name="Chen J."/>
            <person name="Wang L."/>
            <person name="Chen A."/>
            <person name="Yu S."/>
            <person name="Gao Z."/>
            <person name="Jin L."/>
            <person name="Gu W."/>
            <person name="Wang Z."/>
            <person name="Zhao L."/>
            <person name="Shi B."/>
            <person name="Wen H."/>
            <person name="Lin R."/>
            <person name="Jones M.K."/>
            <person name="Brejova B."/>
            <person name="Vinar T."/>
            <person name="Zhao G."/>
            <person name="McManus D.P."/>
            <person name="Chen Z."/>
            <person name="Zhou Y."/>
            <person name="Wang S."/>
        </authorList>
    </citation>
    <scope>NUCLEOTIDE SEQUENCE [LARGE SCALE GENOMIC DNA]</scope>
</reference>
<evidence type="ECO:0000313" key="1">
    <source>
        <dbReference type="EMBL" id="EUB65137.1"/>
    </source>
</evidence>
<organism evidence="1 2">
    <name type="scientific">Echinococcus granulosus</name>
    <name type="common">Hydatid tapeworm</name>
    <dbReference type="NCBI Taxonomy" id="6210"/>
    <lineage>
        <taxon>Eukaryota</taxon>
        <taxon>Metazoa</taxon>
        <taxon>Spiralia</taxon>
        <taxon>Lophotrochozoa</taxon>
        <taxon>Platyhelminthes</taxon>
        <taxon>Cestoda</taxon>
        <taxon>Eucestoda</taxon>
        <taxon>Cyclophyllidea</taxon>
        <taxon>Taeniidae</taxon>
        <taxon>Echinococcus</taxon>
        <taxon>Echinococcus granulosus group</taxon>
    </lineage>
</organism>
<protein>
    <submittedName>
        <fullName evidence="1">Uncharacterized protein</fullName>
    </submittedName>
</protein>
<proteinExistence type="predicted"/>
<dbReference type="KEGG" id="egl:EGR_00406"/>
<dbReference type="GeneID" id="36336121"/>
<dbReference type="Proteomes" id="UP000019149">
    <property type="component" value="Unassembled WGS sequence"/>
</dbReference>
<evidence type="ECO:0000313" key="2">
    <source>
        <dbReference type="Proteomes" id="UP000019149"/>
    </source>
</evidence>
<dbReference type="CTD" id="36336121"/>
<comment type="caution">
    <text evidence="1">The sequence shown here is derived from an EMBL/GenBank/DDBJ whole genome shotgun (WGS) entry which is preliminary data.</text>
</comment>
<accession>W6V2C8</accession>
<dbReference type="AlphaFoldDB" id="W6V2C8"/>
<dbReference type="RefSeq" id="XP_024356333.1">
    <property type="nucleotide sequence ID" value="XM_024489655.1"/>
</dbReference>
<gene>
    <name evidence="1" type="ORF">EGR_00406</name>
</gene>
<dbReference type="EMBL" id="APAU02000001">
    <property type="protein sequence ID" value="EUB65137.1"/>
    <property type="molecule type" value="Genomic_DNA"/>
</dbReference>